<comment type="caution">
    <text evidence="3">The sequence shown here is derived from an EMBL/GenBank/DDBJ whole genome shotgun (WGS) entry which is preliminary data.</text>
</comment>
<feature type="compositionally biased region" description="Gly residues" evidence="1">
    <location>
        <begin position="1"/>
        <end position="14"/>
    </location>
</feature>
<accession>A0A422NLF6</accession>
<dbReference type="OrthoDB" id="252277at2759"/>
<sequence length="131" mass="14311">WRRPGGGGGDGDGGVATRVPRSREGGPLLMHRRHLRRGVVRPFSASHVSQQRPLHAEPGRTSMQDHLAALVLECDRNASRPFNGCIRAAALTAVGAALWALTFGWNVSKPVMDAYARTQTKGSWEQEDEEE</sequence>
<evidence type="ECO:0000313" key="4">
    <source>
        <dbReference type="Proteomes" id="UP000284403"/>
    </source>
</evidence>
<keyword evidence="4" id="KW-1185">Reference proteome</keyword>
<proteinExistence type="predicted"/>
<protein>
    <submittedName>
        <fullName evidence="3">Uncharacterized protein</fullName>
    </submittedName>
</protein>
<organism evidence="3 4">
    <name type="scientific">Trypanosoma conorhini</name>
    <dbReference type="NCBI Taxonomy" id="83891"/>
    <lineage>
        <taxon>Eukaryota</taxon>
        <taxon>Discoba</taxon>
        <taxon>Euglenozoa</taxon>
        <taxon>Kinetoplastea</taxon>
        <taxon>Metakinetoplastina</taxon>
        <taxon>Trypanosomatida</taxon>
        <taxon>Trypanosomatidae</taxon>
        <taxon>Trypanosoma</taxon>
    </lineage>
</organism>
<dbReference type="GeneID" id="40321194"/>
<evidence type="ECO:0000313" key="3">
    <source>
        <dbReference type="EMBL" id="RNF06348.1"/>
    </source>
</evidence>
<keyword evidence="2" id="KW-0812">Transmembrane</keyword>
<feature type="region of interest" description="Disordered" evidence="1">
    <location>
        <begin position="1"/>
        <end position="27"/>
    </location>
</feature>
<name>A0A422NLF6_9TRYP</name>
<evidence type="ECO:0000256" key="2">
    <source>
        <dbReference type="SAM" id="Phobius"/>
    </source>
</evidence>
<evidence type="ECO:0000256" key="1">
    <source>
        <dbReference type="SAM" id="MobiDB-lite"/>
    </source>
</evidence>
<feature type="transmembrane region" description="Helical" evidence="2">
    <location>
        <begin position="85"/>
        <end position="105"/>
    </location>
</feature>
<dbReference type="RefSeq" id="XP_029225438.1">
    <property type="nucleotide sequence ID" value="XM_029374448.1"/>
</dbReference>
<keyword evidence="2" id="KW-0472">Membrane</keyword>
<feature type="non-terminal residue" evidence="3">
    <location>
        <position position="1"/>
    </location>
</feature>
<keyword evidence="2" id="KW-1133">Transmembrane helix</keyword>
<dbReference type="AlphaFoldDB" id="A0A422NLF6"/>
<reference evidence="3 4" key="1">
    <citation type="journal article" date="2018" name="BMC Genomics">
        <title>Genomic comparison of Trypanosoma conorhini and Trypanosoma rangeli to Trypanosoma cruzi strains of high and low virulence.</title>
        <authorList>
            <person name="Bradwell K.R."/>
            <person name="Koparde V.N."/>
            <person name="Matveyev A.V."/>
            <person name="Serrano M.G."/>
            <person name="Alves J.M."/>
            <person name="Parikh H."/>
            <person name="Huang B."/>
            <person name="Lee V."/>
            <person name="Espinosa-Alvarez O."/>
            <person name="Ortiz P.A."/>
            <person name="Costa-Martins A.G."/>
            <person name="Teixeira M.M."/>
            <person name="Buck G.A."/>
        </authorList>
    </citation>
    <scope>NUCLEOTIDE SEQUENCE [LARGE SCALE GENOMIC DNA]</scope>
    <source>
        <strain evidence="3 4">025E</strain>
    </source>
</reference>
<dbReference type="EMBL" id="MKKU01000601">
    <property type="protein sequence ID" value="RNF06348.1"/>
    <property type="molecule type" value="Genomic_DNA"/>
</dbReference>
<gene>
    <name evidence="3" type="ORF">Tco025E_07583</name>
</gene>
<dbReference type="Proteomes" id="UP000284403">
    <property type="component" value="Unassembled WGS sequence"/>
</dbReference>